<keyword evidence="4 5" id="KW-0472">Membrane</keyword>
<organism evidence="7 8">
    <name type="scientific">Steinernema glaseri</name>
    <dbReference type="NCBI Taxonomy" id="37863"/>
    <lineage>
        <taxon>Eukaryota</taxon>
        <taxon>Metazoa</taxon>
        <taxon>Ecdysozoa</taxon>
        <taxon>Nematoda</taxon>
        <taxon>Chromadorea</taxon>
        <taxon>Rhabditida</taxon>
        <taxon>Tylenchina</taxon>
        <taxon>Panagrolaimomorpha</taxon>
        <taxon>Strongyloidoidea</taxon>
        <taxon>Steinernematidae</taxon>
        <taxon>Steinernema</taxon>
    </lineage>
</organism>
<feature type="transmembrane region" description="Helical" evidence="5">
    <location>
        <begin position="157"/>
        <end position="179"/>
    </location>
</feature>
<feature type="transmembrane region" description="Helical" evidence="5">
    <location>
        <begin position="315"/>
        <end position="337"/>
    </location>
</feature>
<feature type="transmembrane region" description="Helical" evidence="5">
    <location>
        <begin position="36"/>
        <end position="62"/>
    </location>
</feature>
<evidence type="ECO:0000256" key="1">
    <source>
        <dbReference type="ARBA" id="ARBA00004370"/>
    </source>
</evidence>
<dbReference type="PROSITE" id="PS50262">
    <property type="entry name" value="G_PROTEIN_RECEP_F1_2"/>
    <property type="match status" value="1"/>
</dbReference>
<feature type="transmembrane region" description="Helical" evidence="5">
    <location>
        <begin position="278"/>
        <end position="299"/>
    </location>
</feature>
<evidence type="ECO:0000313" key="8">
    <source>
        <dbReference type="WBParaSite" id="L893_g7655.t1"/>
    </source>
</evidence>
<evidence type="ECO:0000256" key="2">
    <source>
        <dbReference type="ARBA" id="ARBA00022692"/>
    </source>
</evidence>
<evidence type="ECO:0000256" key="3">
    <source>
        <dbReference type="ARBA" id="ARBA00022989"/>
    </source>
</evidence>
<feature type="transmembrane region" description="Helical" evidence="5">
    <location>
        <begin position="118"/>
        <end position="136"/>
    </location>
</feature>
<reference evidence="8" key="1">
    <citation type="submission" date="2016-11" db="UniProtKB">
        <authorList>
            <consortium name="WormBaseParasite"/>
        </authorList>
    </citation>
    <scope>IDENTIFICATION</scope>
</reference>
<dbReference type="InterPro" id="IPR017452">
    <property type="entry name" value="GPCR_Rhodpsn_7TM"/>
</dbReference>
<evidence type="ECO:0000256" key="5">
    <source>
        <dbReference type="SAM" id="Phobius"/>
    </source>
</evidence>
<accession>A0A1I8ANV4</accession>
<dbReference type="GO" id="GO:0016020">
    <property type="term" value="C:membrane"/>
    <property type="evidence" value="ECO:0007669"/>
    <property type="project" value="UniProtKB-SubCell"/>
</dbReference>
<feature type="domain" description="G-protein coupled receptors family 1 profile" evidence="6">
    <location>
        <begin position="53"/>
        <end position="334"/>
    </location>
</feature>
<dbReference type="WBParaSite" id="L893_g7655.t1">
    <property type="protein sequence ID" value="L893_g7655.t1"/>
    <property type="gene ID" value="L893_g7655"/>
</dbReference>
<dbReference type="PANTHER" id="PTHR24224">
    <property type="entry name" value="CARDIOACCELERATORY PEPTIDE RECEPTOR-RELATED"/>
    <property type="match status" value="1"/>
</dbReference>
<dbReference type="PANTHER" id="PTHR24224:SF36">
    <property type="entry name" value="NEMATOCIN RECEPTOR 2"/>
    <property type="match status" value="1"/>
</dbReference>
<dbReference type="PRINTS" id="PR00237">
    <property type="entry name" value="GPCRRHODOPSN"/>
</dbReference>
<keyword evidence="3 5" id="KW-1133">Transmembrane helix</keyword>
<dbReference type="GO" id="GO:0004930">
    <property type="term" value="F:G protein-coupled receptor activity"/>
    <property type="evidence" value="ECO:0007669"/>
    <property type="project" value="InterPro"/>
</dbReference>
<proteinExistence type="predicted"/>
<dbReference type="InterPro" id="IPR000276">
    <property type="entry name" value="GPCR_Rhodpsn"/>
</dbReference>
<comment type="subcellular location">
    <subcellularLocation>
        <location evidence="1">Membrane</location>
    </subcellularLocation>
</comment>
<evidence type="ECO:0000259" key="6">
    <source>
        <dbReference type="PROSITE" id="PS50262"/>
    </source>
</evidence>
<dbReference type="SUPFAM" id="SSF81321">
    <property type="entry name" value="Family A G protein-coupled receptor-like"/>
    <property type="match status" value="1"/>
</dbReference>
<dbReference type="Pfam" id="PF00001">
    <property type="entry name" value="7tm_1"/>
    <property type="match status" value="1"/>
</dbReference>
<evidence type="ECO:0000313" key="7">
    <source>
        <dbReference type="Proteomes" id="UP000095287"/>
    </source>
</evidence>
<evidence type="ECO:0000256" key="4">
    <source>
        <dbReference type="ARBA" id="ARBA00023136"/>
    </source>
</evidence>
<feature type="transmembrane region" description="Helical" evidence="5">
    <location>
        <begin position="83"/>
        <end position="106"/>
    </location>
</feature>
<feature type="transmembrane region" description="Helical" evidence="5">
    <location>
        <begin position="199"/>
        <end position="222"/>
    </location>
</feature>
<dbReference type="Proteomes" id="UP000095287">
    <property type="component" value="Unplaced"/>
</dbReference>
<dbReference type="AlphaFoldDB" id="A0A1I8ANV4"/>
<keyword evidence="7" id="KW-1185">Reference proteome</keyword>
<name>A0A1I8ANV4_9BILA</name>
<dbReference type="InterPro" id="IPR052665">
    <property type="entry name" value="Neuropeptide-GPCR"/>
</dbReference>
<keyword evidence="2 5" id="KW-0812">Transmembrane</keyword>
<dbReference type="Gene3D" id="1.20.1070.10">
    <property type="entry name" value="Rhodopsin 7-helix transmembrane proteins"/>
    <property type="match status" value="1"/>
</dbReference>
<sequence length="409" mass="46632">MSPYLDKKPAKAAQSCPKACLSEILFILEEAVRMSFAYMLVHMSVVMSFAIIGNLLLLVVILRGNAAKQRISPVQLLLLQNCIADLLFALLSLGSEVIVIATHPQFLGPDFLCRLTRYAQMVPMFASPFLLVAISADRYQAICRPLAHYRSDRYRRPNCLASVAWILALTLSIPQMFIWHKTNDQCVTVYGRGVSTLKSAYVIYFNTIAWLIPSILAGTFYYHVCRAVWRAPGGGSHRLMPTAKEHLHAETQSYIDCLRMYQRQSSEFDRRRMQTVRLTMTIIGCNFFLWAPFCIANVIQALKPAWLTLFSDPRVFTYILVLGNLNSCINPWIFIFFNTKMFWRAIATLFPTWRKRAHSTDSESYYGCIAKTRQLVLFKTSSELPCGTSDFESCSRRLCDNVSRDISRG</sequence>
<protein>
    <submittedName>
        <fullName evidence="8">G_PROTEIN_RECEP_F1_2 domain-containing protein</fullName>
    </submittedName>
</protein>